<evidence type="ECO:0000256" key="2">
    <source>
        <dbReference type="ARBA" id="ARBA00023013"/>
    </source>
</evidence>
<name>A0A8C8S3M1_9SAUR</name>
<comment type="similarity">
    <text evidence="1">Belongs to the CDI family.</text>
</comment>
<dbReference type="PANTHER" id="PTHR46778">
    <property type="entry name" value="CYCLIN-DEPENDENT KINASE INHIBITOR 1-RELATED"/>
    <property type="match status" value="1"/>
</dbReference>
<organism evidence="5 6">
    <name type="scientific">Pelusios castaneus</name>
    <name type="common">West African mud turtle</name>
    <dbReference type="NCBI Taxonomy" id="367368"/>
    <lineage>
        <taxon>Eukaryota</taxon>
        <taxon>Metazoa</taxon>
        <taxon>Chordata</taxon>
        <taxon>Craniata</taxon>
        <taxon>Vertebrata</taxon>
        <taxon>Euteleostomi</taxon>
        <taxon>Archelosauria</taxon>
        <taxon>Testudinata</taxon>
        <taxon>Testudines</taxon>
        <taxon>Pleurodira</taxon>
        <taxon>Pelomedusidae</taxon>
        <taxon>Pelusios</taxon>
    </lineage>
</organism>
<reference evidence="5" key="2">
    <citation type="submission" date="2025-09" db="UniProtKB">
        <authorList>
            <consortium name="Ensembl"/>
        </authorList>
    </citation>
    <scope>IDENTIFICATION</scope>
</reference>
<dbReference type="GO" id="GO:0004861">
    <property type="term" value="F:cyclin-dependent protein serine/threonine kinase inhibitor activity"/>
    <property type="evidence" value="ECO:0007669"/>
    <property type="project" value="InterPro"/>
</dbReference>
<feature type="region of interest" description="Disordered" evidence="3">
    <location>
        <begin position="79"/>
        <end position="135"/>
    </location>
</feature>
<dbReference type="AlphaFoldDB" id="A0A8C8S3M1"/>
<evidence type="ECO:0000313" key="5">
    <source>
        <dbReference type="Ensembl" id="ENSPCEP00000013692.1"/>
    </source>
</evidence>
<feature type="domain" description="Cyclin-dependent kinase inhibitor" evidence="4">
    <location>
        <begin position="20"/>
        <end position="68"/>
    </location>
</feature>
<evidence type="ECO:0000259" key="4">
    <source>
        <dbReference type="Pfam" id="PF02234"/>
    </source>
</evidence>
<dbReference type="GO" id="GO:0000307">
    <property type="term" value="C:cyclin-dependent protein kinase holoenzyme complex"/>
    <property type="evidence" value="ECO:0007669"/>
    <property type="project" value="TreeGrafter"/>
</dbReference>
<dbReference type="Ensembl" id="ENSPCET00000014196.1">
    <property type="protein sequence ID" value="ENSPCEP00000013692.1"/>
    <property type="gene ID" value="ENSPCEG00000010877.1"/>
</dbReference>
<evidence type="ECO:0000256" key="1">
    <source>
        <dbReference type="ARBA" id="ARBA00006726"/>
    </source>
</evidence>
<accession>A0A8C8S3M1</accession>
<dbReference type="PANTHER" id="PTHR46778:SF1">
    <property type="entry name" value="CYCLIN-DEPENDENT KINASE INHIBITOR 1"/>
    <property type="match status" value="1"/>
</dbReference>
<dbReference type="InterPro" id="IPR003175">
    <property type="entry name" value="CDI_dom"/>
</dbReference>
<dbReference type="GO" id="GO:0072331">
    <property type="term" value="P:signal transduction by p53 class mediator"/>
    <property type="evidence" value="ECO:0007669"/>
    <property type="project" value="InterPro"/>
</dbReference>
<keyword evidence="2" id="KW-0649">Protein kinase inhibitor</keyword>
<dbReference type="Gene3D" id="4.10.365.10">
    <property type="entry name" value="p27"/>
    <property type="match status" value="1"/>
</dbReference>
<dbReference type="InterPro" id="IPR044898">
    <property type="entry name" value="CDI_dom_sf"/>
</dbReference>
<protein>
    <submittedName>
        <fullName evidence="5">Cyclin dependent kinase inhibitor 1A</fullName>
    </submittedName>
</protein>
<dbReference type="GO" id="GO:0006974">
    <property type="term" value="P:DNA damage response"/>
    <property type="evidence" value="ECO:0007669"/>
    <property type="project" value="TreeGrafter"/>
</dbReference>
<evidence type="ECO:0000313" key="6">
    <source>
        <dbReference type="Proteomes" id="UP000694393"/>
    </source>
</evidence>
<dbReference type="Pfam" id="PF02234">
    <property type="entry name" value="CDI"/>
    <property type="match status" value="1"/>
</dbReference>
<sequence>MPLSQSNIRHIPCSRKLCRNLFGRVDHEQLQNDFRDLMRRHLEEAQHRWNFDFETETPLEGKFQWEKVLYTDISPACPPSQNLLHHPKGSDVEKNQRSPALKSSTKNLHVALSSEAVEQGSEASSPQRLKRKQTSIKDFYSSKRRIVPCKPNL</sequence>
<proteinExistence type="inferred from homology"/>
<dbReference type="GO" id="GO:0005634">
    <property type="term" value="C:nucleus"/>
    <property type="evidence" value="ECO:0007669"/>
    <property type="project" value="InterPro"/>
</dbReference>
<keyword evidence="6" id="KW-1185">Reference proteome</keyword>
<reference evidence="5" key="1">
    <citation type="submission" date="2025-08" db="UniProtKB">
        <authorList>
            <consortium name="Ensembl"/>
        </authorList>
    </citation>
    <scope>IDENTIFICATION</scope>
</reference>
<dbReference type="Proteomes" id="UP000694393">
    <property type="component" value="Unplaced"/>
</dbReference>
<dbReference type="InterPro" id="IPR029841">
    <property type="entry name" value="CDKN1A"/>
</dbReference>
<evidence type="ECO:0000256" key="3">
    <source>
        <dbReference type="SAM" id="MobiDB-lite"/>
    </source>
</evidence>
<feature type="compositionally biased region" description="Polar residues" evidence="3">
    <location>
        <begin position="97"/>
        <end position="107"/>
    </location>
</feature>
<dbReference type="GO" id="GO:2000045">
    <property type="term" value="P:regulation of G1/S transition of mitotic cell cycle"/>
    <property type="evidence" value="ECO:0007669"/>
    <property type="project" value="TreeGrafter"/>
</dbReference>